<gene>
    <name evidence="7" type="ORF">ACFQMF_00680</name>
</gene>
<evidence type="ECO:0000256" key="3">
    <source>
        <dbReference type="ARBA" id="ARBA00023172"/>
    </source>
</evidence>
<feature type="domain" description="Core-binding (CB)" evidence="6">
    <location>
        <begin position="32"/>
        <end position="123"/>
    </location>
</feature>
<dbReference type="Gene3D" id="1.10.150.130">
    <property type="match status" value="1"/>
</dbReference>
<dbReference type="SUPFAM" id="SSF56349">
    <property type="entry name" value="DNA breaking-rejoining enzymes"/>
    <property type="match status" value="1"/>
</dbReference>
<evidence type="ECO:0000256" key="2">
    <source>
        <dbReference type="ARBA" id="ARBA00023125"/>
    </source>
</evidence>
<dbReference type="PANTHER" id="PTHR30349">
    <property type="entry name" value="PHAGE INTEGRASE-RELATED"/>
    <property type="match status" value="1"/>
</dbReference>
<dbReference type="CDD" id="cd00397">
    <property type="entry name" value="DNA_BRE_C"/>
    <property type="match status" value="1"/>
</dbReference>
<sequence length="366" mass="42936">MSRNNPEKVEGIVLIPRPSRDYLNERQRVAYKSHRRKLLKWLARQGKNPDALEGYAHHTTKNYASIIDRFLREMWSRDRYTLDVDHDDAEDYLRSLLLADDEYSKTHLHNTKLALLAYFRFQGNEWEPDITISSSSGVSQPRDFLSDEERTALREAALEYGTVPAYAALEPEERTKWKRFLARRYGKPTSEVSRNDWDRANGFKYPSIIHTALDAGLRPIEVGRARTYWVDVENATLRIPEAESSKNEDNWTVSLRRETTEYLARWLEEREMYEKYEDSDRLWLTRHSNPYSASSLRYVLDAVCDLAEIERDISWYAIRHSTGTYMAREEGLAAAQSQLRHRSIKTTAKYDQAPVEDRRDALDRMG</sequence>
<dbReference type="Gene3D" id="1.10.443.10">
    <property type="entry name" value="Intergrase catalytic core"/>
    <property type="match status" value="1"/>
</dbReference>
<dbReference type="PROSITE" id="PS51900">
    <property type="entry name" value="CB"/>
    <property type="match status" value="1"/>
</dbReference>
<comment type="caution">
    <text evidence="7">The sequence shown here is derived from an EMBL/GenBank/DDBJ whole genome shotgun (WGS) entry which is preliminary data.</text>
</comment>
<evidence type="ECO:0000259" key="6">
    <source>
        <dbReference type="PROSITE" id="PS51900"/>
    </source>
</evidence>
<keyword evidence="1" id="KW-0229">DNA integration</keyword>
<dbReference type="GO" id="GO:0006310">
    <property type="term" value="P:DNA recombination"/>
    <property type="evidence" value="ECO:0007669"/>
    <property type="project" value="UniProtKB-KW"/>
</dbReference>
<dbReference type="GO" id="GO:0015074">
    <property type="term" value="P:DNA integration"/>
    <property type="evidence" value="ECO:0007669"/>
    <property type="project" value="UniProtKB-KW"/>
</dbReference>
<keyword evidence="2 4" id="KW-0238">DNA-binding</keyword>
<dbReference type="GO" id="GO:0003677">
    <property type="term" value="F:DNA binding"/>
    <property type="evidence" value="ECO:0007669"/>
    <property type="project" value="UniProtKB-UniRule"/>
</dbReference>
<dbReference type="AlphaFoldDB" id="A0ABD6AGX0"/>
<dbReference type="Pfam" id="PF00589">
    <property type="entry name" value="Phage_integrase"/>
    <property type="match status" value="1"/>
</dbReference>
<evidence type="ECO:0000313" key="8">
    <source>
        <dbReference type="Proteomes" id="UP001596545"/>
    </source>
</evidence>
<organism evidence="7 8">
    <name type="scientific">Halorubrum rutilum</name>
    <dbReference type="NCBI Taxonomy" id="1364933"/>
    <lineage>
        <taxon>Archaea</taxon>
        <taxon>Methanobacteriati</taxon>
        <taxon>Methanobacteriota</taxon>
        <taxon>Stenosarchaea group</taxon>
        <taxon>Halobacteria</taxon>
        <taxon>Halobacteriales</taxon>
        <taxon>Haloferacaceae</taxon>
        <taxon>Halorubrum</taxon>
    </lineage>
</organism>
<dbReference type="Proteomes" id="UP001596545">
    <property type="component" value="Unassembled WGS sequence"/>
</dbReference>
<dbReference type="InterPro" id="IPR002104">
    <property type="entry name" value="Integrase_catalytic"/>
</dbReference>
<dbReference type="EMBL" id="JBHTBL010000001">
    <property type="protein sequence ID" value="MFC7323086.1"/>
    <property type="molecule type" value="Genomic_DNA"/>
</dbReference>
<evidence type="ECO:0000256" key="1">
    <source>
        <dbReference type="ARBA" id="ARBA00022908"/>
    </source>
</evidence>
<keyword evidence="3" id="KW-0233">DNA recombination</keyword>
<dbReference type="InterPro" id="IPR010998">
    <property type="entry name" value="Integrase_recombinase_N"/>
</dbReference>
<dbReference type="RefSeq" id="WP_256407196.1">
    <property type="nucleotide sequence ID" value="NZ_JANHDN010000001.1"/>
</dbReference>
<name>A0ABD6AGX0_9EURY</name>
<dbReference type="InterPro" id="IPR044068">
    <property type="entry name" value="CB"/>
</dbReference>
<evidence type="ECO:0000259" key="5">
    <source>
        <dbReference type="PROSITE" id="PS51898"/>
    </source>
</evidence>
<evidence type="ECO:0000313" key="7">
    <source>
        <dbReference type="EMBL" id="MFC7323086.1"/>
    </source>
</evidence>
<dbReference type="PANTHER" id="PTHR30349:SF41">
    <property type="entry name" value="INTEGRASE_RECOMBINASE PROTEIN MJ0367-RELATED"/>
    <property type="match status" value="1"/>
</dbReference>
<keyword evidence="8" id="KW-1185">Reference proteome</keyword>
<dbReference type="InterPro" id="IPR050090">
    <property type="entry name" value="Tyrosine_recombinase_XerCD"/>
</dbReference>
<accession>A0ABD6AGX0</accession>
<dbReference type="PROSITE" id="PS51898">
    <property type="entry name" value="TYR_RECOMBINASE"/>
    <property type="match status" value="1"/>
</dbReference>
<dbReference type="InterPro" id="IPR011010">
    <property type="entry name" value="DNA_brk_join_enz"/>
</dbReference>
<evidence type="ECO:0000256" key="4">
    <source>
        <dbReference type="PROSITE-ProRule" id="PRU01248"/>
    </source>
</evidence>
<dbReference type="InterPro" id="IPR013762">
    <property type="entry name" value="Integrase-like_cat_sf"/>
</dbReference>
<proteinExistence type="predicted"/>
<reference evidence="7 8" key="1">
    <citation type="journal article" date="2019" name="Int. J. Syst. Evol. Microbiol.">
        <title>The Global Catalogue of Microorganisms (GCM) 10K type strain sequencing project: providing services to taxonomists for standard genome sequencing and annotation.</title>
        <authorList>
            <consortium name="The Broad Institute Genomics Platform"/>
            <consortium name="The Broad Institute Genome Sequencing Center for Infectious Disease"/>
            <person name="Wu L."/>
            <person name="Ma J."/>
        </authorList>
    </citation>
    <scope>NUCLEOTIDE SEQUENCE [LARGE SCALE GENOMIC DNA]</scope>
    <source>
        <strain evidence="7 8">CGMCC 1.12554</strain>
    </source>
</reference>
<protein>
    <submittedName>
        <fullName evidence="7">Tyrosine-type recombinase/integrase</fullName>
    </submittedName>
</protein>
<feature type="domain" description="Tyr recombinase" evidence="5">
    <location>
        <begin position="164"/>
        <end position="363"/>
    </location>
</feature>